<dbReference type="KEGG" id="spun:BFF78_41305"/>
<feature type="domain" description="Histidine kinase/HSP90-like ATPase" evidence="2">
    <location>
        <begin position="4"/>
        <end position="110"/>
    </location>
</feature>
<accession>A0A1D7YQ21</accession>
<dbReference type="EMBL" id="CP017248">
    <property type="protein sequence ID" value="AOR37650.1"/>
    <property type="molecule type" value="Genomic_DNA"/>
</dbReference>
<dbReference type="InterPro" id="IPR036890">
    <property type="entry name" value="HATPase_C_sf"/>
</dbReference>
<evidence type="ECO:0000313" key="4">
    <source>
        <dbReference type="Proteomes" id="UP000094960"/>
    </source>
</evidence>
<dbReference type="Gene3D" id="3.30.565.10">
    <property type="entry name" value="Histidine kinase-like ATPase, C-terminal domain"/>
    <property type="match status" value="1"/>
</dbReference>
<dbReference type="InterPro" id="IPR003594">
    <property type="entry name" value="HATPase_dom"/>
</dbReference>
<dbReference type="PANTHER" id="PTHR35526:SF3">
    <property type="entry name" value="ANTI-SIGMA-F FACTOR RSBW"/>
    <property type="match status" value="1"/>
</dbReference>
<dbReference type="CDD" id="cd16936">
    <property type="entry name" value="HATPase_RsbW-like"/>
    <property type="match status" value="1"/>
</dbReference>
<name>A0A1D7YQ21_9ACTN</name>
<dbReference type="PANTHER" id="PTHR35526">
    <property type="entry name" value="ANTI-SIGMA-F FACTOR RSBW-RELATED"/>
    <property type="match status" value="1"/>
</dbReference>
<dbReference type="GO" id="GO:0004674">
    <property type="term" value="F:protein serine/threonine kinase activity"/>
    <property type="evidence" value="ECO:0007669"/>
    <property type="project" value="UniProtKB-KW"/>
</dbReference>
<reference evidence="4" key="1">
    <citation type="submission" date="2016-09" db="EMBL/GenBank/DDBJ databases">
        <title>Streptomyces puniciscabiei strain:TW1S1 Genome sequencing and assembly.</title>
        <authorList>
            <person name="Kim M.-K."/>
            <person name="Kim S.B."/>
        </authorList>
    </citation>
    <scope>NUCLEOTIDE SEQUENCE [LARGE SCALE GENOMIC DNA]</scope>
    <source>
        <strain evidence="4">TW1S1</strain>
    </source>
</reference>
<dbReference type="Pfam" id="PF13581">
    <property type="entry name" value="HATPase_c_2"/>
    <property type="match status" value="1"/>
</dbReference>
<dbReference type="SUPFAM" id="SSF55874">
    <property type="entry name" value="ATPase domain of HSP90 chaperone/DNA topoisomerase II/histidine kinase"/>
    <property type="match status" value="1"/>
</dbReference>
<keyword evidence="1" id="KW-0723">Serine/threonine-protein kinase</keyword>
<gene>
    <name evidence="3" type="ORF">BFF78_41305</name>
</gene>
<sequence length="119" mass="12859">MRLWGEGEELVDAAMLVVCELVTNAIRYGAQLLSERAEREHGAGSTITLNLALRPDALHIEVRDGSAVLPVQSVAGREDEHGRGLAIIAALAESWTCARERGGGKWVRAVVSRRYTHGG</sequence>
<evidence type="ECO:0000313" key="3">
    <source>
        <dbReference type="EMBL" id="AOR37650.1"/>
    </source>
</evidence>
<proteinExistence type="predicted"/>
<dbReference type="AlphaFoldDB" id="A0A1D7YQ21"/>
<evidence type="ECO:0000256" key="1">
    <source>
        <dbReference type="ARBA" id="ARBA00022527"/>
    </source>
</evidence>
<protein>
    <recommendedName>
        <fullName evidence="2">Histidine kinase/HSP90-like ATPase domain-containing protein</fullName>
    </recommendedName>
</protein>
<organism evidence="3 4">
    <name type="scientific">Streptomyces fodineus</name>
    <dbReference type="NCBI Taxonomy" id="1904616"/>
    <lineage>
        <taxon>Bacteria</taxon>
        <taxon>Bacillati</taxon>
        <taxon>Actinomycetota</taxon>
        <taxon>Actinomycetes</taxon>
        <taxon>Kitasatosporales</taxon>
        <taxon>Streptomycetaceae</taxon>
        <taxon>Streptomyces</taxon>
    </lineage>
</organism>
<keyword evidence="1" id="KW-0808">Transferase</keyword>
<keyword evidence="4" id="KW-1185">Reference proteome</keyword>
<dbReference type="Proteomes" id="UP000094960">
    <property type="component" value="Chromosome"/>
</dbReference>
<dbReference type="InterPro" id="IPR050267">
    <property type="entry name" value="Anti-sigma-factor_SerPK"/>
</dbReference>
<keyword evidence="1" id="KW-0418">Kinase</keyword>
<evidence type="ECO:0000259" key="2">
    <source>
        <dbReference type="Pfam" id="PF13581"/>
    </source>
</evidence>